<keyword evidence="7" id="KW-1185">Reference proteome</keyword>
<feature type="compositionally biased region" description="Polar residues" evidence="5">
    <location>
        <begin position="55"/>
        <end position="65"/>
    </location>
</feature>
<dbReference type="InterPro" id="IPR011051">
    <property type="entry name" value="RmlC_Cupin_sf"/>
</dbReference>
<protein>
    <recommendedName>
        <fullName evidence="8">Ureidoglycolate hydrolase</fullName>
    </recommendedName>
</protein>
<dbReference type="EMBL" id="JAVRRG010000088">
    <property type="protein sequence ID" value="KAK5087516.1"/>
    <property type="molecule type" value="Genomic_DNA"/>
</dbReference>
<comment type="catalytic activity">
    <reaction evidence="4">
        <text>(S)-ureidoglycolate = urea + glyoxylate</text>
        <dbReference type="Rhea" id="RHEA:11304"/>
        <dbReference type="ChEBI" id="CHEBI:16199"/>
        <dbReference type="ChEBI" id="CHEBI:36655"/>
        <dbReference type="ChEBI" id="CHEBI:57296"/>
        <dbReference type="EC" id="4.3.2.3"/>
    </reaction>
</comment>
<dbReference type="InterPro" id="IPR047233">
    <property type="entry name" value="UAH_cupin"/>
</dbReference>
<dbReference type="SUPFAM" id="SSF51182">
    <property type="entry name" value="RmlC-like cupins"/>
    <property type="match status" value="1"/>
</dbReference>
<dbReference type="InterPro" id="IPR007247">
    <property type="entry name" value="Ureidogly_lyase"/>
</dbReference>
<feature type="region of interest" description="Disordered" evidence="5">
    <location>
        <begin position="341"/>
        <end position="362"/>
    </location>
</feature>
<dbReference type="CDD" id="cd20298">
    <property type="entry name" value="cupin_UAH"/>
    <property type="match status" value="1"/>
</dbReference>
<proteinExistence type="predicted"/>
<dbReference type="Pfam" id="PF04115">
    <property type="entry name" value="Ureidogly_lyase"/>
    <property type="match status" value="1"/>
</dbReference>
<evidence type="ECO:0000256" key="5">
    <source>
        <dbReference type="SAM" id="MobiDB-lite"/>
    </source>
</evidence>
<dbReference type="Gene3D" id="2.60.120.480">
    <property type="entry name" value="Ureidoglycolate hydrolase"/>
    <property type="match status" value="1"/>
</dbReference>
<name>A0ABR0K5C2_9EURO</name>
<feature type="compositionally biased region" description="Polar residues" evidence="5">
    <location>
        <begin position="148"/>
        <end position="166"/>
    </location>
</feature>
<feature type="compositionally biased region" description="Polar residues" evidence="5">
    <location>
        <begin position="225"/>
        <end position="239"/>
    </location>
</feature>
<dbReference type="PANTHER" id="PTHR21221">
    <property type="entry name" value="UREIDOGLYCOLATE HYDROLASE"/>
    <property type="match status" value="1"/>
</dbReference>
<dbReference type="Proteomes" id="UP001345013">
    <property type="component" value="Unassembled WGS sequence"/>
</dbReference>
<keyword evidence="3" id="KW-0456">Lyase</keyword>
<evidence type="ECO:0000313" key="7">
    <source>
        <dbReference type="Proteomes" id="UP001345013"/>
    </source>
</evidence>
<accession>A0ABR0K5C2</accession>
<evidence type="ECO:0000256" key="2">
    <source>
        <dbReference type="ARBA" id="ARBA00022631"/>
    </source>
</evidence>
<feature type="region of interest" description="Disordered" evidence="5">
    <location>
        <begin position="55"/>
        <end position="96"/>
    </location>
</feature>
<evidence type="ECO:0000256" key="3">
    <source>
        <dbReference type="ARBA" id="ARBA00023239"/>
    </source>
</evidence>
<keyword evidence="2" id="KW-0659">Purine metabolism</keyword>
<comment type="caution">
    <text evidence="6">The sequence shown here is derived from an EMBL/GenBank/DDBJ whole genome shotgun (WGS) entry which is preliminary data.</text>
</comment>
<organism evidence="6 7">
    <name type="scientific">Lithohypha guttulata</name>
    <dbReference type="NCBI Taxonomy" id="1690604"/>
    <lineage>
        <taxon>Eukaryota</taxon>
        <taxon>Fungi</taxon>
        <taxon>Dikarya</taxon>
        <taxon>Ascomycota</taxon>
        <taxon>Pezizomycotina</taxon>
        <taxon>Eurotiomycetes</taxon>
        <taxon>Chaetothyriomycetidae</taxon>
        <taxon>Chaetothyriales</taxon>
        <taxon>Trichomeriaceae</taxon>
        <taxon>Lithohypha</taxon>
    </lineage>
</organism>
<feature type="compositionally biased region" description="Polar residues" evidence="5">
    <location>
        <begin position="72"/>
        <end position="86"/>
    </location>
</feature>
<evidence type="ECO:0000256" key="4">
    <source>
        <dbReference type="ARBA" id="ARBA00047684"/>
    </source>
</evidence>
<dbReference type="PANTHER" id="PTHR21221:SF1">
    <property type="entry name" value="UREIDOGLYCOLATE LYASE"/>
    <property type="match status" value="1"/>
</dbReference>
<dbReference type="InterPro" id="IPR024060">
    <property type="entry name" value="Ureidoglycolate_lyase_dom_sf"/>
</dbReference>
<evidence type="ECO:0008006" key="8">
    <source>
        <dbReference type="Google" id="ProtNLM"/>
    </source>
</evidence>
<feature type="compositionally biased region" description="Low complexity" evidence="5">
    <location>
        <begin position="243"/>
        <end position="252"/>
    </location>
</feature>
<feature type="region of interest" description="Disordered" evidence="5">
    <location>
        <begin position="128"/>
        <end position="167"/>
    </location>
</feature>
<evidence type="ECO:0000313" key="6">
    <source>
        <dbReference type="EMBL" id="KAK5087516.1"/>
    </source>
</evidence>
<reference evidence="6 7" key="1">
    <citation type="submission" date="2023-08" db="EMBL/GenBank/DDBJ databases">
        <title>Black Yeasts Isolated from many extreme environments.</title>
        <authorList>
            <person name="Coleine C."/>
            <person name="Stajich J.E."/>
            <person name="Selbmann L."/>
        </authorList>
    </citation>
    <scope>NUCLEOTIDE SEQUENCE [LARGE SCALE GENOMIC DNA]</scope>
    <source>
        <strain evidence="6 7">CCFEE 5885</strain>
    </source>
</reference>
<gene>
    <name evidence="6" type="ORF">LTR24_006633</name>
</gene>
<sequence>MLYALCALLTPVRSCVNVKAPVHRGHESYIAKKTYKPCTQHSLHRSKLAVNIQLGSSSKKQASQTLHREITSTHTRPHTNQHNATPKMTLPSITPPAPLLLQSEPLTPAAFAAFGTVIASPLPSTLTSYPPHIPTPAHPDHQPHPVPANQSTALKTSPISPLTNNYPAGAHGSTATATGLMSIFSSFPRQNTYIMHGDTSPGRQKPKLRLKVGILERHPYTTQTFCPFNYSRPQPTSNHFRSHSTPSTPPRSNSDKTYMLILVAPTTPNSSSEPPNPPDLRHVRAFLAPLDPNSNTAVAITYAPGTWHAPMIVLGARRVDFLVTQFANGVPEDDCQEVLVGNGPDSSTLGDEERRRRRRGWGGVGGGVEVDVSFLLEGEDVHDGVGEGGGSITTAQAKAKL</sequence>
<evidence type="ECO:0000256" key="1">
    <source>
        <dbReference type="ARBA" id="ARBA00011738"/>
    </source>
</evidence>
<feature type="region of interest" description="Disordered" evidence="5">
    <location>
        <begin position="225"/>
        <end position="255"/>
    </location>
</feature>
<comment type="subunit">
    <text evidence="1">Homodimer.</text>
</comment>